<dbReference type="OrthoDB" id="327485at2"/>
<dbReference type="InterPro" id="IPR008978">
    <property type="entry name" value="HSP20-like_chaperone"/>
</dbReference>
<dbReference type="InterPro" id="IPR002068">
    <property type="entry name" value="A-crystallin/Hsp20_dom"/>
</dbReference>
<feature type="domain" description="SHSP" evidence="2">
    <location>
        <begin position="1"/>
        <end position="39"/>
    </location>
</feature>
<reference evidence="4 5" key="1">
    <citation type="submission" date="2018-06" db="EMBL/GenBank/DDBJ databases">
        <title>Complete Genome Sequence of Desulfobacter hydrogenophilus (DSM3380).</title>
        <authorList>
            <person name="Marietou A."/>
            <person name="Schreiber L."/>
            <person name="Marshall I."/>
            <person name="Jorgensen B."/>
        </authorList>
    </citation>
    <scope>NUCLEOTIDE SEQUENCE [LARGE SCALE GENOMIC DNA]</scope>
    <source>
        <strain evidence="4 5">DSM 3380</strain>
    </source>
</reference>
<evidence type="ECO:0000256" key="1">
    <source>
        <dbReference type="PROSITE-ProRule" id="PRU00285"/>
    </source>
</evidence>
<dbReference type="Gene3D" id="2.60.40.790">
    <property type="match status" value="1"/>
</dbReference>
<dbReference type="Proteomes" id="UP000293902">
    <property type="component" value="Chromosome"/>
</dbReference>
<evidence type="ECO:0000313" key="6">
    <source>
        <dbReference type="Proteomes" id="UP000293902"/>
    </source>
</evidence>
<gene>
    <name evidence="4" type="ORF">DO021_00665</name>
    <name evidence="3" type="ORF">EYB58_08680</name>
</gene>
<evidence type="ECO:0000259" key="2">
    <source>
        <dbReference type="PROSITE" id="PS01031"/>
    </source>
</evidence>
<accession>A0A328FLQ0</accession>
<evidence type="ECO:0000313" key="3">
    <source>
        <dbReference type="EMBL" id="QBH12983.1"/>
    </source>
</evidence>
<dbReference type="CDD" id="cd06464">
    <property type="entry name" value="ACD_sHsps-like"/>
    <property type="match status" value="1"/>
</dbReference>
<dbReference type="EMBL" id="QLNI01000001">
    <property type="protein sequence ID" value="RAM03967.1"/>
    <property type="molecule type" value="Genomic_DNA"/>
</dbReference>
<dbReference type="PROSITE" id="PS01031">
    <property type="entry name" value="SHSP"/>
    <property type="match status" value="1"/>
</dbReference>
<dbReference type="SUPFAM" id="SSF49764">
    <property type="entry name" value="HSP20-like chaperones"/>
    <property type="match status" value="1"/>
</dbReference>
<evidence type="ECO:0000313" key="4">
    <source>
        <dbReference type="EMBL" id="RAM03967.1"/>
    </source>
</evidence>
<dbReference type="Proteomes" id="UP000248798">
    <property type="component" value="Unassembled WGS sequence"/>
</dbReference>
<name>A0A328FLQ0_9BACT</name>
<sequence>MPVDANQSKVDARFKNGILNIIIPRSKTRASRANQIKDRGLNKLGRNNAEFWFIYKAH</sequence>
<reference evidence="3 6" key="2">
    <citation type="submission" date="2019-02" db="EMBL/GenBank/DDBJ databases">
        <title>Complete genome sequence of Desulfobacter hydrogenophilus AcRS1.</title>
        <authorList>
            <person name="Marietou A."/>
            <person name="Lund M.B."/>
            <person name="Marshall I.P.G."/>
            <person name="Schreiber L."/>
            <person name="Jorgensen B."/>
        </authorList>
    </citation>
    <scope>NUCLEOTIDE SEQUENCE [LARGE SCALE GENOMIC DNA]</scope>
    <source>
        <strain evidence="3 6">AcRS1</strain>
    </source>
</reference>
<dbReference type="AlphaFoldDB" id="A0A328FLQ0"/>
<protein>
    <submittedName>
        <fullName evidence="3">Hsp20/alpha crystallin family protein</fullName>
    </submittedName>
</protein>
<evidence type="ECO:0000313" key="5">
    <source>
        <dbReference type="Proteomes" id="UP000248798"/>
    </source>
</evidence>
<keyword evidence="6" id="KW-1185">Reference proteome</keyword>
<dbReference type="EMBL" id="CP036313">
    <property type="protein sequence ID" value="QBH12983.1"/>
    <property type="molecule type" value="Genomic_DNA"/>
</dbReference>
<organism evidence="4 5">
    <name type="scientific">Desulfobacter hydrogenophilus</name>
    <dbReference type="NCBI Taxonomy" id="2291"/>
    <lineage>
        <taxon>Bacteria</taxon>
        <taxon>Pseudomonadati</taxon>
        <taxon>Thermodesulfobacteriota</taxon>
        <taxon>Desulfobacteria</taxon>
        <taxon>Desulfobacterales</taxon>
        <taxon>Desulfobacteraceae</taxon>
        <taxon>Desulfobacter</taxon>
    </lineage>
</organism>
<proteinExistence type="inferred from homology"/>
<comment type="similarity">
    <text evidence="1">Belongs to the small heat shock protein (HSP20) family.</text>
</comment>